<evidence type="ECO:0000313" key="1">
    <source>
        <dbReference type="EMBL" id="MEQ2178020.1"/>
    </source>
</evidence>
<proteinExistence type="predicted"/>
<comment type="caution">
    <text evidence="1">The sequence shown here is derived from an EMBL/GenBank/DDBJ whole genome shotgun (WGS) entry which is preliminary data.</text>
</comment>
<name>A0ABV0P345_9TELE</name>
<organism evidence="1 2">
    <name type="scientific">Goodea atripinnis</name>
    <dbReference type="NCBI Taxonomy" id="208336"/>
    <lineage>
        <taxon>Eukaryota</taxon>
        <taxon>Metazoa</taxon>
        <taxon>Chordata</taxon>
        <taxon>Craniata</taxon>
        <taxon>Vertebrata</taxon>
        <taxon>Euteleostomi</taxon>
        <taxon>Actinopterygii</taxon>
        <taxon>Neopterygii</taxon>
        <taxon>Teleostei</taxon>
        <taxon>Neoteleostei</taxon>
        <taxon>Acanthomorphata</taxon>
        <taxon>Ovalentaria</taxon>
        <taxon>Atherinomorphae</taxon>
        <taxon>Cyprinodontiformes</taxon>
        <taxon>Goodeidae</taxon>
        <taxon>Goodea</taxon>
    </lineage>
</organism>
<dbReference type="Proteomes" id="UP001476798">
    <property type="component" value="Unassembled WGS sequence"/>
</dbReference>
<dbReference type="EMBL" id="JAHRIO010060518">
    <property type="protein sequence ID" value="MEQ2178020.1"/>
    <property type="molecule type" value="Genomic_DNA"/>
</dbReference>
<reference evidence="1 2" key="1">
    <citation type="submission" date="2021-06" db="EMBL/GenBank/DDBJ databases">
        <authorList>
            <person name="Palmer J.M."/>
        </authorList>
    </citation>
    <scope>NUCLEOTIDE SEQUENCE [LARGE SCALE GENOMIC DNA]</scope>
    <source>
        <strain evidence="1 2">GA_2019</strain>
        <tissue evidence="1">Muscle</tissue>
    </source>
</reference>
<protein>
    <submittedName>
        <fullName evidence="1">Uncharacterized protein</fullName>
    </submittedName>
</protein>
<gene>
    <name evidence="1" type="ORF">GOODEAATRI_009681</name>
</gene>
<accession>A0ABV0P345</accession>
<keyword evidence="2" id="KW-1185">Reference proteome</keyword>
<evidence type="ECO:0000313" key="2">
    <source>
        <dbReference type="Proteomes" id="UP001476798"/>
    </source>
</evidence>
<sequence length="115" mass="12508">MAGARDKYRSKNCVDSCRRGLWARRCGSLGLLHCRCWVVPLGLSTALLWGGCGSPGGGSPGVPVLWGAFGCLWLGSPLCPPREHGAGRWVLKLPIAYFCGETLYTNRVHTHTHRC</sequence>